<feature type="region of interest" description="Disordered" evidence="1">
    <location>
        <begin position="151"/>
        <end position="174"/>
    </location>
</feature>
<keyword evidence="3" id="KW-1185">Reference proteome</keyword>
<protein>
    <submittedName>
        <fullName evidence="2">Uncharacterized protein</fullName>
    </submittedName>
</protein>
<gene>
    <name evidence="2" type="ORF">EYF80_046359</name>
</gene>
<evidence type="ECO:0000313" key="2">
    <source>
        <dbReference type="EMBL" id="TNN43430.1"/>
    </source>
</evidence>
<accession>A0A4Z2FRE8</accession>
<name>A0A4Z2FRE8_9TELE</name>
<proteinExistence type="predicted"/>
<evidence type="ECO:0000256" key="1">
    <source>
        <dbReference type="SAM" id="MobiDB-lite"/>
    </source>
</evidence>
<dbReference type="Proteomes" id="UP000314294">
    <property type="component" value="Unassembled WGS sequence"/>
</dbReference>
<evidence type="ECO:0000313" key="3">
    <source>
        <dbReference type="Proteomes" id="UP000314294"/>
    </source>
</evidence>
<organism evidence="2 3">
    <name type="scientific">Liparis tanakae</name>
    <name type="common">Tanaka's snailfish</name>
    <dbReference type="NCBI Taxonomy" id="230148"/>
    <lineage>
        <taxon>Eukaryota</taxon>
        <taxon>Metazoa</taxon>
        <taxon>Chordata</taxon>
        <taxon>Craniata</taxon>
        <taxon>Vertebrata</taxon>
        <taxon>Euteleostomi</taxon>
        <taxon>Actinopterygii</taxon>
        <taxon>Neopterygii</taxon>
        <taxon>Teleostei</taxon>
        <taxon>Neoteleostei</taxon>
        <taxon>Acanthomorphata</taxon>
        <taxon>Eupercaria</taxon>
        <taxon>Perciformes</taxon>
        <taxon>Cottioidei</taxon>
        <taxon>Cottales</taxon>
        <taxon>Liparidae</taxon>
        <taxon>Liparis</taxon>
    </lineage>
</organism>
<comment type="caution">
    <text evidence="2">The sequence shown here is derived from an EMBL/GenBank/DDBJ whole genome shotgun (WGS) entry which is preliminary data.</text>
</comment>
<sequence>MRVLSFMVAVRAKPLVAGDDMRHVPRCRVTRLSAALKMPLVACARSSAGQEERKRSSSFIIERMLEADTSARESSNARLEGREERINVAGAAHKLDAGPLKKGEKKTQVCCDRQPGAISLSESKFRPLLLCRRNREAGVFSTHRTRWCSPSASIDAQSRKTQNPALPTCSRATH</sequence>
<reference evidence="2 3" key="1">
    <citation type="submission" date="2019-03" db="EMBL/GenBank/DDBJ databases">
        <title>First draft genome of Liparis tanakae, snailfish: a comprehensive survey of snailfish specific genes.</title>
        <authorList>
            <person name="Kim W."/>
            <person name="Song I."/>
            <person name="Jeong J.-H."/>
            <person name="Kim D."/>
            <person name="Kim S."/>
            <person name="Ryu S."/>
            <person name="Song J.Y."/>
            <person name="Lee S.K."/>
        </authorList>
    </citation>
    <scope>NUCLEOTIDE SEQUENCE [LARGE SCALE GENOMIC DNA]</scope>
    <source>
        <tissue evidence="2">Muscle</tissue>
    </source>
</reference>
<dbReference type="AlphaFoldDB" id="A0A4Z2FRE8"/>
<dbReference type="EMBL" id="SRLO01000965">
    <property type="protein sequence ID" value="TNN43430.1"/>
    <property type="molecule type" value="Genomic_DNA"/>
</dbReference>